<evidence type="ECO:0000313" key="2">
    <source>
        <dbReference type="Ensembl" id="ENSOANP00000042799.1"/>
    </source>
</evidence>
<dbReference type="GeneTree" id="ENSGT00940000154682"/>
<sequence>TETQRGYVTFLAFSLLLQQGTTSMIHLNSNRYENLVIAINPDVPEDEKIIDKIKEMVSEASMYLFQATEKRFYFGNVSILIPTTWQSEVKDSHRYNPPADVIVADPFVKYGDDPYTLQFGDCGTMGRYIHFTPNFFSDKSLDQYGPRGKTSVMS</sequence>
<name>A0A6I8NNP0_ORNAN</name>
<dbReference type="AlphaFoldDB" id="A0A6I8NNP0"/>
<keyword evidence="3" id="KW-1185">Reference proteome</keyword>
<organism evidence="2 3">
    <name type="scientific">Ornithorhynchus anatinus</name>
    <name type="common">Duckbill platypus</name>
    <dbReference type="NCBI Taxonomy" id="9258"/>
    <lineage>
        <taxon>Eukaryota</taxon>
        <taxon>Metazoa</taxon>
        <taxon>Chordata</taxon>
        <taxon>Craniata</taxon>
        <taxon>Vertebrata</taxon>
        <taxon>Euteleostomi</taxon>
        <taxon>Mammalia</taxon>
        <taxon>Monotremata</taxon>
        <taxon>Ornithorhynchidae</taxon>
        <taxon>Ornithorhynchus</taxon>
    </lineage>
</organism>
<reference evidence="2" key="3">
    <citation type="submission" date="2025-09" db="UniProtKB">
        <authorList>
            <consortium name="Ensembl"/>
        </authorList>
    </citation>
    <scope>IDENTIFICATION</scope>
    <source>
        <strain evidence="2">Glennie</strain>
    </source>
</reference>
<dbReference type="Proteomes" id="UP000002279">
    <property type="component" value="Chromosome 4"/>
</dbReference>
<evidence type="ECO:0000259" key="1">
    <source>
        <dbReference type="Pfam" id="PF08434"/>
    </source>
</evidence>
<evidence type="ECO:0000313" key="3">
    <source>
        <dbReference type="Proteomes" id="UP000002279"/>
    </source>
</evidence>
<accession>A0A6I8NNP0</accession>
<proteinExistence type="predicted"/>
<dbReference type="Pfam" id="PF08434">
    <property type="entry name" value="CLCA"/>
    <property type="match status" value="1"/>
</dbReference>
<reference evidence="2" key="2">
    <citation type="submission" date="2025-08" db="UniProtKB">
        <authorList>
            <consortium name="Ensembl"/>
        </authorList>
    </citation>
    <scope>IDENTIFICATION</scope>
    <source>
        <strain evidence="2">Glennie</strain>
    </source>
</reference>
<feature type="domain" description="Calcium-activated chloride channel N-terminal" evidence="1">
    <location>
        <begin position="25"/>
        <end position="152"/>
    </location>
</feature>
<dbReference type="Bgee" id="ENSOANG00000014537">
    <property type="expression patterns" value="Expressed in testis"/>
</dbReference>
<reference evidence="2 3" key="1">
    <citation type="journal article" date="2008" name="Nature">
        <title>Genome analysis of the platypus reveals unique signatures of evolution.</title>
        <authorList>
            <person name="Warren W.C."/>
            <person name="Hillier L.W."/>
            <person name="Marshall Graves J.A."/>
            <person name="Birney E."/>
            <person name="Ponting C.P."/>
            <person name="Grutzner F."/>
            <person name="Belov K."/>
            <person name="Miller W."/>
            <person name="Clarke L."/>
            <person name="Chinwalla A.T."/>
            <person name="Yang S.P."/>
            <person name="Heger A."/>
            <person name="Locke D.P."/>
            <person name="Miethke P."/>
            <person name="Waters P.D."/>
            <person name="Veyrunes F."/>
            <person name="Fulton L."/>
            <person name="Fulton B."/>
            <person name="Graves T."/>
            <person name="Wallis J."/>
            <person name="Puente X.S."/>
            <person name="Lopez-Otin C."/>
            <person name="Ordonez G.R."/>
            <person name="Eichler E.E."/>
            <person name="Chen L."/>
            <person name="Cheng Z."/>
            <person name="Deakin J.E."/>
            <person name="Alsop A."/>
            <person name="Thompson K."/>
            <person name="Kirby P."/>
            <person name="Papenfuss A.T."/>
            <person name="Wakefield M.J."/>
            <person name="Olender T."/>
            <person name="Lancet D."/>
            <person name="Huttley G.A."/>
            <person name="Smit A.F."/>
            <person name="Pask A."/>
            <person name="Temple-Smith P."/>
            <person name="Batzer M.A."/>
            <person name="Walker J.A."/>
            <person name="Konkel M.K."/>
            <person name="Harris R.S."/>
            <person name="Whittington C.M."/>
            <person name="Wong E.S."/>
            <person name="Gemmell N.J."/>
            <person name="Buschiazzo E."/>
            <person name="Vargas Jentzsch I.M."/>
            <person name="Merkel A."/>
            <person name="Schmitz J."/>
            <person name="Zemann A."/>
            <person name="Churakov G."/>
            <person name="Kriegs J.O."/>
            <person name="Brosius J."/>
            <person name="Murchison E.P."/>
            <person name="Sachidanandam R."/>
            <person name="Smith C."/>
            <person name="Hannon G.J."/>
            <person name="Tsend-Ayush E."/>
            <person name="McMillan D."/>
            <person name="Attenborough R."/>
            <person name="Rens W."/>
            <person name="Ferguson-Smith M."/>
            <person name="Lefevre C.M."/>
            <person name="Sharp J.A."/>
            <person name="Nicholas K.R."/>
            <person name="Ray D.A."/>
            <person name="Kube M."/>
            <person name="Reinhardt R."/>
            <person name="Pringle T.H."/>
            <person name="Taylor J."/>
            <person name="Jones R.C."/>
            <person name="Nixon B."/>
            <person name="Dacheux J.L."/>
            <person name="Niwa H."/>
            <person name="Sekita Y."/>
            <person name="Huang X."/>
            <person name="Stark A."/>
            <person name="Kheradpour P."/>
            <person name="Kellis M."/>
            <person name="Flicek P."/>
            <person name="Chen Y."/>
            <person name="Webber C."/>
            <person name="Hardison R."/>
            <person name="Nelson J."/>
            <person name="Hallsworth-Pepin K."/>
            <person name="Delehaunty K."/>
            <person name="Markovic C."/>
            <person name="Minx P."/>
            <person name="Feng Y."/>
            <person name="Kremitzki C."/>
            <person name="Mitreva M."/>
            <person name="Glasscock J."/>
            <person name="Wylie T."/>
            <person name="Wohldmann P."/>
            <person name="Thiru P."/>
            <person name="Nhan M.N."/>
            <person name="Pohl C.S."/>
            <person name="Smith S.M."/>
            <person name="Hou S."/>
            <person name="Nefedov M."/>
            <person name="de Jong P.J."/>
            <person name="Renfree M.B."/>
            <person name="Mardis E.R."/>
            <person name="Wilson R.K."/>
        </authorList>
    </citation>
    <scope>NUCLEOTIDE SEQUENCE [LARGE SCALE GENOMIC DNA]</scope>
    <source>
        <strain evidence="2 3">Glennie</strain>
    </source>
</reference>
<dbReference type="InterPro" id="IPR013642">
    <property type="entry name" value="CLCA_N"/>
</dbReference>
<gene>
    <name evidence="2" type="primary">LOC103167695</name>
</gene>
<protein>
    <recommendedName>
        <fullName evidence="1">Calcium-activated chloride channel N-terminal domain-containing protein</fullName>
    </recommendedName>
</protein>
<dbReference type="Ensembl" id="ENSOANT00000064008.1">
    <property type="protein sequence ID" value="ENSOANP00000042799.1"/>
    <property type="gene ID" value="ENSOANG00000014537.2"/>
</dbReference>